<protein>
    <recommendedName>
        <fullName evidence="11">Stress response kinase A</fullName>
        <ecNumber evidence="11">2.7.11.1</ecNumber>
    </recommendedName>
    <alternativeName>
        <fullName evidence="11">Serine/threonine-protein kinase SrkA</fullName>
    </alternativeName>
</protein>
<keyword evidence="8 11" id="KW-0067">ATP-binding</keyword>
<dbReference type="Gene3D" id="3.30.200.70">
    <property type="match status" value="1"/>
</dbReference>
<keyword evidence="4 11" id="KW-0808">Transferase</keyword>
<keyword evidence="1 11" id="KW-0963">Cytoplasm</keyword>
<dbReference type="Gene3D" id="1.20.1270.170">
    <property type="match status" value="1"/>
</dbReference>
<dbReference type="GO" id="GO:0005737">
    <property type="term" value="C:cytoplasm"/>
    <property type="evidence" value="ECO:0007669"/>
    <property type="project" value="UniProtKB-SubCell"/>
</dbReference>
<name>A0AAW9R385_9GAMM</name>
<keyword evidence="14" id="KW-1185">Reference proteome</keyword>
<dbReference type="SUPFAM" id="SSF56112">
    <property type="entry name" value="Protein kinase-like (PK-like)"/>
    <property type="match status" value="1"/>
</dbReference>
<evidence type="ECO:0000256" key="8">
    <source>
        <dbReference type="ARBA" id="ARBA00022840"/>
    </source>
</evidence>
<dbReference type="Pfam" id="PF01636">
    <property type="entry name" value="APH"/>
    <property type="match status" value="1"/>
</dbReference>
<dbReference type="PANTHER" id="PTHR39573:SF1">
    <property type="entry name" value="STRESS RESPONSE KINASE A"/>
    <property type="match status" value="1"/>
</dbReference>
<dbReference type="GO" id="GO:0000287">
    <property type="term" value="F:magnesium ion binding"/>
    <property type="evidence" value="ECO:0007669"/>
    <property type="project" value="UniProtKB-UniRule"/>
</dbReference>
<dbReference type="Proteomes" id="UP001364472">
    <property type="component" value="Unassembled WGS sequence"/>
</dbReference>
<evidence type="ECO:0000259" key="12">
    <source>
        <dbReference type="Pfam" id="PF01636"/>
    </source>
</evidence>
<organism evidence="13 14">
    <name type="scientific">Denitratimonas tolerans</name>
    <dbReference type="NCBI Taxonomy" id="1338420"/>
    <lineage>
        <taxon>Bacteria</taxon>
        <taxon>Pseudomonadati</taxon>
        <taxon>Pseudomonadota</taxon>
        <taxon>Gammaproteobacteria</taxon>
        <taxon>Lysobacterales</taxon>
        <taxon>Lysobacteraceae</taxon>
        <taxon>Denitratimonas</taxon>
    </lineage>
</organism>
<dbReference type="AlphaFoldDB" id="A0AAW9R385"/>
<keyword evidence="6 11" id="KW-0547">Nucleotide-binding</keyword>
<evidence type="ECO:0000313" key="13">
    <source>
        <dbReference type="EMBL" id="MEJ1248643.1"/>
    </source>
</evidence>
<dbReference type="Gene3D" id="1.10.510.10">
    <property type="entry name" value="Transferase(Phosphotransferase) domain 1"/>
    <property type="match status" value="1"/>
</dbReference>
<accession>A0AAW9R385</accession>
<comment type="cofactor">
    <cofactor evidence="11">
        <name>Mg(2+)</name>
        <dbReference type="ChEBI" id="CHEBI:18420"/>
    </cofactor>
</comment>
<feature type="site" description="ATP" evidence="11">
    <location>
        <position position="35"/>
    </location>
</feature>
<keyword evidence="10 11" id="KW-0346">Stress response</keyword>
<evidence type="ECO:0000256" key="3">
    <source>
        <dbReference type="ARBA" id="ARBA00022553"/>
    </source>
</evidence>
<keyword evidence="3 11" id="KW-0597">Phosphoprotein</keyword>
<dbReference type="RefSeq" id="WP_337334362.1">
    <property type="nucleotide sequence ID" value="NZ_JBBDHC010000003.1"/>
</dbReference>
<evidence type="ECO:0000256" key="2">
    <source>
        <dbReference type="ARBA" id="ARBA00022527"/>
    </source>
</evidence>
<evidence type="ECO:0000256" key="11">
    <source>
        <dbReference type="HAMAP-Rule" id="MF_01497"/>
    </source>
</evidence>
<comment type="function">
    <text evidence="11">A protein kinase that phosphorylates Ser and Thr residues. Probably acts to suppress the effects of stress linked to accumulation of reactive oxygen species. Probably involved in the extracytoplasmic stress response.</text>
</comment>
<keyword evidence="9 11" id="KW-0460">Magnesium</keyword>
<reference evidence="13 14" key="1">
    <citation type="journal article" date="2016" name="Antonie Van Leeuwenhoek">
        <title>Denitratimonas tolerans gen. nov., sp. nov., a denitrifying bacterium isolated from a bioreactor for tannery wastewater treatment.</title>
        <authorList>
            <person name="Han S.I."/>
            <person name="Kim J.O."/>
            <person name="Lee Y.R."/>
            <person name="Ekpeghere K.I."/>
            <person name="Koh S.C."/>
            <person name="Whang K.S."/>
        </authorList>
    </citation>
    <scope>NUCLEOTIDE SEQUENCE [LARGE SCALE GENOMIC DNA]</scope>
    <source>
        <strain evidence="13 14">KACC 17565</strain>
    </source>
</reference>
<comment type="catalytic activity">
    <reaction evidence="11">
        <text>L-seryl-[protein] + ATP = O-phospho-L-seryl-[protein] + ADP + H(+)</text>
        <dbReference type="Rhea" id="RHEA:17989"/>
        <dbReference type="Rhea" id="RHEA-COMP:9863"/>
        <dbReference type="Rhea" id="RHEA-COMP:11604"/>
        <dbReference type="ChEBI" id="CHEBI:15378"/>
        <dbReference type="ChEBI" id="CHEBI:29999"/>
        <dbReference type="ChEBI" id="CHEBI:30616"/>
        <dbReference type="ChEBI" id="CHEBI:83421"/>
        <dbReference type="ChEBI" id="CHEBI:456216"/>
        <dbReference type="EC" id="2.7.11.1"/>
    </reaction>
</comment>
<comment type="catalytic activity">
    <reaction evidence="11">
        <text>L-threonyl-[protein] + ATP = O-phospho-L-threonyl-[protein] + ADP + H(+)</text>
        <dbReference type="Rhea" id="RHEA:46608"/>
        <dbReference type="Rhea" id="RHEA-COMP:11060"/>
        <dbReference type="Rhea" id="RHEA-COMP:11605"/>
        <dbReference type="ChEBI" id="CHEBI:15378"/>
        <dbReference type="ChEBI" id="CHEBI:30013"/>
        <dbReference type="ChEBI" id="CHEBI:30616"/>
        <dbReference type="ChEBI" id="CHEBI:61977"/>
        <dbReference type="ChEBI" id="CHEBI:456216"/>
        <dbReference type="EC" id="2.7.11.1"/>
    </reaction>
</comment>
<dbReference type="EMBL" id="JBBDHC010000003">
    <property type="protein sequence ID" value="MEJ1248643.1"/>
    <property type="molecule type" value="Genomic_DNA"/>
</dbReference>
<keyword evidence="2 11" id="KW-0723">Serine/threonine-protein kinase</keyword>
<comment type="subunit">
    <text evidence="11">Monomer.</text>
</comment>
<dbReference type="GO" id="GO:0004674">
    <property type="term" value="F:protein serine/threonine kinase activity"/>
    <property type="evidence" value="ECO:0007669"/>
    <property type="project" value="UniProtKB-UniRule"/>
</dbReference>
<evidence type="ECO:0000256" key="10">
    <source>
        <dbReference type="ARBA" id="ARBA00023016"/>
    </source>
</evidence>
<evidence type="ECO:0000256" key="6">
    <source>
        <dbReference type="ARBA" id="ARBA00022741"/>
    </source>
</evidence>
<evidence type="ECO:0000256" key="7">
    <source>
        <dbReference type="ARBA" id="ARBA00022777"/>
    </source>
</evidence>
<dbReference type="InterPro" id="IPR032882">
    <property type="entry name" value="SrkA/RdoA"/>
</dbReference>
<feature type="active site" evidence="11">
    <location>
        <position position="219"/>
    </location>
</feature>
<proteinExistence type="inferred from homology"/>
<dbReference type="GO" id="GO:0005524">
    <property type="term" value="F:ATP binding"/>
    <property type="evidence" value="ECO:0007669"/>
    <property type="project" value="UniProtKB-UniRule"/>
</dbReference>
<comment type="subcellular location">
    <subcellularLocation>
        <location evidence="11">Cytoplasm</location>
    </subcellularLocation>
</comment>
<dbReference type="NCBIfam" id="NF008738">
    <property type="entry name" value="PRK11768.1"/>
    <property type="match status" value="1"/>
</dbReference>
<feature type="domain" description="Aminoglycoside phosphotransferase" evidence="12">
    <location>
        <begin position="34"/>
        <end position="265"/>
    </location>
</feature>
<feature type="binding site" evidence="11">
    <location>
        <position position="219"/>
    </location>
    <ligand>
        <name>Mg(2+)</name>
        <dbReference type="ChEBI" id="CHEBI:18420"/>
    </ligand>
</feature>
<comment type="similarity">
    <text evidence="11">Belongs to the SrkA/RdoA protein kinase family.</text>
</comment>
<feature type="active site" description="Proton acceptor" evidence="11">
    <location>
        <position position="202"/>
    </location>
</feature>
<feature type="binding site" evidence="11">
    <location>
        <position position="207"/>
    </location>
    <ligand>
        <name>Mg(2+)</name>
        <dbReference type="ChEBI" id="CHEBI:18420"/>
    </ligand>
</feature>
<keyword evidence="5 11" id="KW-0479">Metal-binding</keyword>
<dbReference type="HAMAP" id="MF_01497">
    <property type="entry name" value="SrkA_kinase"/>
    <property type="match status" value="1"/>
</dbReference>
<dbReference type="InterPro" id="IPR011009">
    <property type="entry name" value="Kinase-like_dom_sf"/>
</dbReference>
<evidence type="ECO:0000256" key="9">
    <source>
        <dbReference type="ARBA" id="ARBA00022842"/>
    </source>
</evidence>
<dbReference type="PANTHER" id="PTHR39573">
    <property type="entry name" value="STRESS RESPONSE KINASE A"/>
    <property type="match status" value="1"/>
</dbReference>
<sequence>MPGEVPYARLTPDAVVDAVESLGLQCDGRLLALNSYENRVYRVGIEDAAPLVAKFYRPARWSDAAIEEEHAFARELADADLSVVAPLAFDGATLFHHAGFRFALFACQGGHAPELDDADTLRQLGRTLARLHTVGARRHFRHRQTLDAARFGHEPLRFLLDSGRIPADLRISFRRLGTALLAQVDAAFARAQPLATLRLHGDCHPGNILWRDGVAHFVDLDDCLTGPAIQDLWMFLSGSRDEQQAQLERLTEGYAEFRDFDWRERHLIEPLRALRLIHYHAWIARRWHDPAFPRAFPGFAEPRHWEEVLRQVQEQLAVLDEAA</sequence>
<evidence type="ECO:0000256" key="1">
    <source>
        <dbReference type="ARBA" id="ARBA00022490"/>
    </source>
</evidence>
<dbReference type="InterPro" id="IPR002575">
    <property type="entry name" value="Aminoglycoside_PTrfase"/>
</dbReference>
<evidence type="ECO:0000313" key="14">
    <source>
        <dbReference type="Proteomes" id="UP001364472"/>
    </source>
</evidence>
<gene>
    <name evidence="11" type="primary">srkA</name>
    <name evidence="13" type="ORF">WB794_03000</name>
</gene>
<comment type="caution">
    <text evidence="13">The sequence shown here is derived from an EMBL/GenBank/DDBJ whole genome shotgun (WGS) entry which is preliminary data.</text>
</comment>
<evidence type="ECO:0000256" key="4">
    <source>
        <dbReference type="ARBA" id="ARBA00022679"/>
    </source>
</evidence>
<dbReference type="EC" id="2.7.11.1" evidence="11"/>
<keyword evidence="7 11" id="KW-0418">Kinase</keyword>
<evidence type="ECO:0000256" key="5">
    <source>
        <dbReference type="ARBA" id="ARBA00022723"/>
    </source>
</evidence>